<dbReference type="InterPro" id="IPR050595">
    <property type="entry name" value="Bact_response_regulator"/>
</dbReference>
<dbReference type="PROSITE" id="PS50110">
    <property type="entry name" value="RESPONSE_REGULATORY"/>
    <property type="match status" value="1"/>
</dbReference>
<comment type="function">
    <text evidence="3">May play the central regulatory role in sporulation. It may be an element of the effector pathway responsible for the activation of sporulation genes in response to nutritional stress. Spo0A may act in concert with spo0H (a sigma factor) to control the expression of some genes that are critical to the sporulation process.</text>
</comment>
<proteinExistence type="predicted"/>
<dbReference type="Gene3D" id="3.40.50.2300">
    <property type="match status" value="1"/>
</dbReference>
<evidence type="ECO:0000313" key="7">
    <source>
        <dbReference type="Proteomes" id="UP000823842"/>
    </source>
</evidence>
<keyword evidence="2 4" id="KW-0597">Phosphoprotein</keyword>
<reference evidence="6" key="1">
    <citation type="journal article" date="2021" name="PeerJ">
        <title>Extensive microbial diversity within the chicken gut microbiome revealed by metagenomics and culture.</title>
        <authorList>
            <person name="Gilroy R."/>
            <person name="Ravi A."/>
            <person name="Getino M."/>
            <person name="Pursley I."/>
            <person name="Horton D.L."/>
            <person name="Alikhan N.F."/>
            <person name="Baker D."/>
            <person name="Gharbi K."/>
            <person name="Hall N."/>
            <person name="Watson M."/>
            <person name="Adriaenssens E.M."/>
            <person name="Foster-Nyarko E."/>
            <person name="Jarju S."/>
            <person name="Secka A."/>
            <person name="Antonio M."/>
            <person name="Oren A."/>
            <person name="Chaudhuri R.R."/>
            <person name="La Ragione R."/>
            <person name="Hildebrand F."/>
            <person name="Pallen M.J."/>
        </authorList>
    </citation>
    <scope>NUCLEOTIDE SEQUENCE</scope>
    <source>
        <strain evidence="6">ChiSjej1B19-5720</strain>
    </source>
</reference>
<evidence type="ECO:0000256" key="4">
    <source>
        <dbReference type="PROSITE-ProRule" id="PRU00169"/>
    </source>
</evidence>
<dbReference type="PANTHER" id="PTHR44591:SF3">
    <property type="entry name" value="RESPONSE REGULATORY DOMAIN-CONTAINING PROTEIN"/>
    <property type="match status" value="1"/>
</dbReference>
<feature type="domain" description="Response regulatory" evidence="5">
    <location>
        <begin position="6"/>
        <end position="69"/>
    </location>
</feature>
<dbReference type="InterPro" id="IPR001789">
    <property type="entry name" value="Sig_transdc_resp-reg_receiver"/>
</dbReference>
<dbReference type="GO" id="GO:0000160">
    <property type="term" value="P:phosphorelay signal transduction system"/>
    <property type="evidence" value="ECO:0007669"/>
    <property type="project" value="InterPro"/>
</dbReference>
<evidence type="ECO:0000313" key="6">
    <source>
        <dbReference type="EMBL" id="HJB28755.1"/>
    </source>
</evidence>
<evidence type="ECO:0000259" key="5">
    <source>
        <dbReference type="PROSITE" id="PS50110"/>
    </source>
</evidence>
<dbReference type="InterPro" id="IPR011006">
    <property type="entry name" value="CheY-like_superfamily"/>
</dbReference>
<dbReference type="Pfam" id="PF00072">
    <property type="entry name" value="Response_reg"/>
    <property type="match status" value="1"/>
</dbReference>
<gene>
    <name evidence="6" type="ORF">IAA06_08165</name>
</gene>
<accession>A0A9D2RXD3</accession>
<evidence type="ECO:0000256" key="3">
    <source>
        <dbReference type="ARBA" id="ARBA00024867"/>
    </source>
</evidence>
<dbReference type="EMBL" id="DWYZ01000153">
    <property type="protein sequence ID" value="HJB28755.1"/>
    <property type="molecule type" value="Genomic_DNA"/>
</dbReference>
<dbReference type="SUPFAM" id="SSF52172">
    <property type="entry name" value="CheY-like"/>
    <property type="match status" value="1"/>
</dbReference>
<dbReference type="AlphaFoldDB" id="A0A9D2RXD3"/>
<dbReference type="Proteomes" id="UP000823842">
    <property type="component" value="Unassembled WGS sequence"/>
</dbReference>
<evidence type="ECO:0000256" key="1">
    <source>
        <dbReference type="ARBA" id="ARBA00018672"/>
    </source>
</evidence>
<protein>
    <recommendedName>
        <fullName evidence="1">Stage 0 sporulation protein A homolog</fullName>
    </recommendedName>
</protein>
<organism evidence="6 7">
    <name type="scientific">Candidatus Blautia faecavium</name>
    <dbReference type="NCBI Taxonomy" id="2838487"/>
    <lineage>
        <taxon>Bacteria</taxon>
        <taxon>Bacillati</taxon>
        <taxon>Bacillota</taxon>
        <taxon>Clostridia</taxon>
        <taxon>Lachnospirales</taxon>
        <taxon>Lachnospiraceae</taxon>
        <taxon>Blautia</taxon>
    </lineage>
</organism>
<feature type="non-terminal residue" evidence="6">
    <location>
        <position position="69"/>
    </location>
</feature>
<comment type="caution">
    <text evidence="6">The sequence shown here is derived from an EMBL/GenBank/DDBJ whole genome shotgun (WGS) entry which is preliminary data.</text>
</comment>
<dbReference type="PANTHER" id="PTHR44591">
    <property type="entry name" value="STRESS RESPONSE REGULATOR PROTEIN 1"/>
    <property type="match status" value="1"/>
</dbReference>
<sequence>MKAMKSILIVEDDKKLNEGIRLALRKEFLCIQAFSVREAWEAYKKQKFALILLDVNLPDGSGIEFMTEL</sequence>
<feature type="modified residue" description="4-aspartylphosphate" evidence="4">
    <location>
        <position position="54"/>
    </location>
</feature>
<reference evidence="6" key="2">
    <citation type="submission" date="2021-04" db="EMBL/GenBank/DDBJ databases">
        <authorList>
            <person name="Gilroy R."/>
        </authorList>
    </citation>
    <scope>NUCLEOTIDE SEQUENCE</scope>
    <source>
        <strain evidence="6">ChiSjej1B19-5720</strain>
    </source>
</reference>
<name>A0A9D2RXD3_9FIRM</name>
<evidence type="ECO:0000256" key="2">
    <source>
        <dbReference type="ARBA" id="ARBA00022553"/>
    </source>
</evidence>